<dbReference type="PANTHER" id="PTHR43782">
    <property type="entry name" value="ARGINASE"/>
    <property type="match status" value="1"/>
</dbReference>
<keyword evidence="4 12" id="KW-0835">Urea cycle</keyword>
<keyword evidence="8 12" id="KW-0464">Manganese</keyword>
<sequence>MLFKSSRRILNLLSSSSSSQARQVPNLILGRLKHSHIGIVSAAFNKGQRRNGVKDGPTVIKEAGLIKRLQEFDLKVIDYGTVSMEKLERNSSLQLGPDGERHHDAVLAYNRELASLVRKVIQENGLCLTLGGDHSIAIGTINGHAQANPDHQVVVLWVDAHADINTGGSSASGNMHGMPVSHHLRELAKDVNRLPESWPTPCMSGNHIAYIGLRDVEDCEQKFLDDLGILAFSMKEVEKLGIFEVINQCFKHLQPSTDRPLHLSFDIDALDPLEAPSTGTPVRGGLSLREGVSIVEAVRETGFLKAMDLVEVNPELGSEKDVKLTLQATKTILLAALAGRRGAF</sequence>
<dbReference type="PROSITE" id="PS51409">
    <property type="entry name" value="ARGINASE_2"/>
    <property type="match status" value="1"/>
</dbReference>
<dbReference type="EC" id="3.5.3.1" evidence="2 12"/>
<accession>A0AAN8WZ26</accession>
<dbReference type="AlphaFoldDB" id="A0AAN8WZ26"/>
<dbReference type="EMBL" id="JAXCGZ010017031">
    <property type="protein sequence ID" value="KAK7069079.1"/>
    <property type="molecule type" value="Genomic_DNA"/>
</dbReference>
<dbReference type="PANTHER" id="PTHR43782:SF3">
    <property type="entry name" value="ARGINASE"/>
    <property type="match status" value="1"/>
</dbReference>
<comment type="similarity">
    <text evidence="10 11">Belongs to the arginase family.</text>
</comment>
<dbReference type="GO" id="GO:0005634">
    <property type="term" value="C:nucleus"/>
    <property type="evidence" value="ECO:0007669"/>
    <property type="project" value="TreeGrafter"/>
</dbReference>
<keyword evidence="14" id="KW-1185">Reference proteome</keyword>
<comment type="catalytic activity">
    <reaction evidence="9 12">
        <text>L-arginine + H2O = urea + L-ornithine</text>
        <dbReference type="Rhea" id="RHEA:20569"/>
        <dbReference type="ChEBI" id="CHEBI:15377"/>
        <dbReference type="ChEBI" id="CHEBI:16199"/>
        <dbReference type="ChEBI" id="CHEBI:32682"/>
        <dbReference type="ChEBI" id="CHEBI:46911"/>
        <dbReference type="EC" id="3.5.3.1"/>
    </reaction>
</comment>
<dbReference type="InterPro" id="IPR006035">
    <property type="entry name" value="Ureohydrolase"/>
</dbReference>
<dbReference type="InterPro" id="IPR020855">
    <property type="entry name" value="Ureohydrolase_Mn_BS"/>
</dbReference>
<evidence type="ECO:0000313" key="13">
    <source>
        <dbReference type="EMBL" id="KAK7069079.1"/>
    </source>
</evidence>
<dbReference type="GO" id="GO:0004053">
    <property type="term" value="F:arginase activity"/>
    <property type="evidence" value="ECO:0007669"/>
    <property type="project" value="UniProtKB-EC"/>
</dbReference>
<name>A0AAN8WZ26_HALRR</name>
<comment type="caution">
    <text evidence="13">The sequence shown here is derived from an EMBL/GenBank/DDBJ whole genome shotgun (WGS) entry which is preliminary data.</text>
</comment>
<dbReference type="SUPFAM" id="SSF52768">
    <property type="entry name" value="Arginase/deacetylase"/>
    <property type="match status" value="1"/>
</dbReference>
<dbReference type="InterPro" id="IPR014033">
    <property type="entry name" value="Arginase"/>
</dbReference>
<dbReference type="NCBIfam" id="TIGR01229">
    <property type="entry name" value="rocF_arginase"/>
    <property type="match status" value="1"/>
</dbReference>
<evidence type="ECO:0000256" key="1">
    <source>
        <dbReference type="ARBA" id="ARBA00005098"/>
    </source>
</evidence>
<evidence type="ECO:0000256" key="9">
    <source>
        <dbReference type="ARBA" id="ARBA00047391"/>
    </source>
</evidence>
<comment type="cofactor">
    <cofactor evidence="12">
        <name>Mn(2+)</name>
        <dbReference type="ChEBI" id="CHEBI:29035"/>
    </cofactor>
    <text evidence="12">Binds 2 manganese ions per subunit.</text>
</comment>
<evidence type="ECO:0000313" key="14">
    <source>
        <dbReference type="Proteomes" id="UP001381693"/>
    </source>
</evidence>
<dbReference type="GO" id="GO:0000050">
    <property type="term" value="P:urea cycle"/>
    <property type="evidence" value="ECO:0007669"/>
    <property type="project" value="UniProtKB-KW"/>
</dbReference>
<evidence type="ECO:0000256" key="2">
    <source>
        <dbReference type="ARBA" id="ARBA00012168"/>
    </source>
</evidence>
<evidence type="ECO:0000256" key="8">
    <source>
        <dbReference type="ARBA" id="ARBA00023211"/>
    </source>
</evidence>
<proteinExistence type="inferred from homology"/>
<dbReference type="GO" id="GO:0030145">
    <property type="term" value="F:manganese ion binding"/>
    <property type="evidence" value="ECO:0007669"/>
    <property type="project" value="TreeGrafter"/>
</dbReference>
<evidence type="ECO:0000256" key="7">
    <source>
        <dbReference type="ARBA" id="ARBA00022801"/>
    </source>
</evidence>
<dbReference type="Proteomes" id="UP001381693">
    <property type="component" value="Unassembled WGS sequence"/>
</dbReference>
<gene>
    <name evidence="13" type="primary">ARG2</name>
    <name evidence="13" type="ORF">SK128_017910</name>
</gene>
<evidence type="ECO:0000256" key="4">
    <source>
        <dbReference type="ARBA" id="ARBA00022436"/>
    </source>
</evidence>
<evidence type="ECO:0000256" key="11">
    <source>
        <dbReference type="RuleBase" id="RU003684"/>
    </source>
</evidence>
<dbReference type="PRINTS" id="PR00116">
    <property type="entry name" value="ARGINASE"/>
</dbReference>
<dbReference type="CDD" id="cd09989">
    <property type="entry name" value="Arginase"/>
    <property type="match status" value="1"/>
</dbReference>
<dbReference type="Pfam" id="PF00491">
    <property type="entry name" value="Arginase"/>
    <property type="match status" value="1"/>
</dbReference>
<organism evidence="13 14">
    <name type="scientific">Halocaridina rubra</name>
    <name type="common">Hawaiian red shrimp</name>
    <dbReference type="NCBI Taxonomy" id="373956"/>
    <lineage>
        <taxon>Eukaryota</taxon>
        <taxon>Metazoa</taxon>
        <taxon>Ecdysozoa</taxon>
        <taxon>Arthropoda</taxon>
        <taxon>Crustacea</taxon>
        <taxon>Multicrustacea</taxon>
        <taxon>Malacostraca</taxon>
        <taxon>Eumalacostraca</taxon>
        <taxon>Eucarida</taxon>
        <taxon>Decapoda</taxon>
        <taxon>Pleocyemata</taxon>
        <taxon>Caridea</taxon>
        <taxon>Atyoidea</taxon>
        <taxon>Atyidae</taxon>
        <taxon>Halocaridina</taxon>
    </lineage>
</organism>
<keyword evidence="7 11" id="KW-0378">Hydrolase</keyword>
<evidence type="ECO:0000256" key="5">
    <source>
        <dbReference type="ARBA" id="ARBA00022503"/>
    </source>
</evidence>
<dbReference type="Gene3D" id="3.40.800.10">
    <property type="entry name" value="Ureohydrolase domain"/>
    <property type="match status" value="1"/>
</dbReference>
<dbReference type="InterPro" id="IPR023696">
    <property type="entry name" value="Ureohydrolase_dom_sf"/>
</dbReference>
<dbReference type="GO" id="GO:0006525">
    <property type="term" value="P:arginine metabolic process"/>
    <property type="evidence" value="ECO:0007669"/>
    <property type="project" value="UniProtKB-KW"/>
</dbReference>
<evidence type="ECO:0000256" key="12">
    <source>
        <dbReference type="RuleBase" id="RU361159"/>
    </source>
</evidence>
<dbReference type="PROSITE" id="PS01053">
    <property type="entry name" value="ARGINASE_1"/>
    <property type="match status" value="1"/>
</dbReference>
<keyword evidence="5 12" id="KW-0056">Arginine metabolism</keyword>
<evidence type="ECO:0000256" key="10">
    <source>
        <dbReference type="PROSITE-ProRule" id="PRU00742"/>
    </source>
</evidence>
<evidence type="ECO:0000256" key="6">
    <source>
        <dbReference type="ARBA" id="ARBA00022723"/>
    </source>
</evidence>
<dbReference type="FunFam" id="3.40.800.10:FF:000012">
    <property type="entry name" value="Arginase"/>
    <property type="match status" value="1"/>
</dbReference>
<comment type="pathway">
    <text evidence="1 12">Nitrogen metabolism; urea cycle; L-ornithine and urea from L-arginine: step 1/1.</text>
</comment>
<protein>
    <recommendedName>
        <fullName evidence="3 12">Arginase</fullName>
        <ecNumber evidence="2 12">3.5.3.1</ecNumber>
    </recommendedName>
</protein>
<evidence type="ECO:0000256" key="3">
    <source>
        <dbReference type="ARBA" id="ARBA00018123"/>
    </source>
</evidence>
<keyword evidence="6 12" id="KW-0479">Metal-binding</keyword>
<reference evidence="13 14" key="1">
    <citation type="submission" date="2023-11" db="EMBL/GenBank/DDBJ databases">
        <title>Halocaridina rubra genome assembly.</title>
        <authorList>
            <person name="Smith C."/>
        </authorList>
    </citation>
    <scope>NUCLEOTIDE SEQUENCE [LARGE SCALE GENOMIC DNA]</scope>
    <source>
        <strain evidence="13">EP-1</strain>
        <tissue evidence="13">Whole</tissue>
    </source>
</reference>
<dbReference type="GO" id="GO:0005829">
    <property type="term" value="C:cytosol"/>
    <property type="evidence" value="ECO:0007669"/>
    <property type="project" value="TreeGrafter"/>
</dbReference>